<dbReference type="InterPro" id="IPR036568">
    <property type="entry name" value="GGCT-like_sf"/>
</dbReference>
<keyword evidence="1 5" id="KW-0808">Transferase</keyword>
<evidence type="ECO:0000256" key="2">
    <source>
        <dbReference type="ARBA" id="ARBA00030602"/>
    </source>
</evidence>
<feature type="region of interest" description="Disordered" evidence="3">
    <location>
        <begin position="137"/>
        <end position="162"/>
    </location>
</feature>
<dbReference type="GO" id="GO:0016740">
    <property type="term" value="F:transferase activity"/>
    <property type="evidence" value="ECO:0007669"/>
    <property type="project" value="UniProtKB-KW"/>
</dbReference>
<dbReference type="SUPFAM" id="SSF110857">
    <property type="entry name" value="Gamma-glutamyl cyclotransferase-like"/>
    <property type="match status" value="1"/>
</dbReference>
<dbReference type="EMBL" id="JAAIYP010000044">
    <property type="protein sequence ID" value="NFV81853.1"/>
    <property type="molecule type" value="Genomic_DNA"/>
</dbReference>
<organism evidence="5 6">
    <name type="scientific">Magnetospirillum aberrantis SpK</name>
    <dbReference type="NCBI Taxonomy" id="908842"/>
    <lineage>
        <taxon>Bacteria</taxon>
        <taxon>Pseudomonadati</taxon>
        <taxon>Pseudomonadota</taxon>
        <taxon>Alphaproteobacteria</taxon>
        <taxon>Rhodospirillales</taxon>
        <taxon>Rhodospirillaceae</taxon>
        <taxon>Magnetospirillum</taxon>
    </lineage>
</organism>
<gene>
    <name evidence="5" type="ORF">G4223_17210</name>
</gene>
<dbReference type="PANTHER" id="PTHR31544">
    <property type="entry name" value="AIG2-LIKE PROTEIN D"/>
    <property type="match status" value="1"/>
</dbReference>
<evidence type="ECO:0000313" key="6">
    <source>
        <dbReference type="Proteomes" id="UP000480684"/>
    </source>
</evidence>
<dbReference type="Pfam" id="PF06094">
    <property type="entry name" value="GGACT"/>
    <property type="match status" value="1"/>
</dbReference>
<evidence type="ECO:0000313" key="5">
    <source>
        <dbReference type="EMBL" id="NFV81853.1"/>
    </source>
</evidence>
<dbReference type="AlphaFoldDB" id="A0A7C9V146"/>
<feature type="domain" description="Gamma-glutamylcyclotransferase AIG2-like" evidence="4">
    <location>
        <begin position="1"/>
        <end position="115"/>
    </location>
</feature>
<comment type="caution">
    <text evidence="5">The sequence shown here is derived from an EMBL/GenBank/DDBJ whole genome shotgun (WGS) entry which is preliminary data.</text>
</comment>
<proteinExistence type="predicted"/>
<sequence length="162" mass="18514">MFFYGTLMDSDVRQLVCGKRLDAAEPAVAQGFRRVHVEGRHYPMMLPHASGWVEGTLVRGVDAESLHRLQVYEGWEYGLHAIKVRTASGASVMAQVFLCPPHVNAHNRDWRLEQWQLRHKRAFLPKARQLMERALKTGRMPGAPVSARPRPVLASRPLRRKK</sequence>
<dbReference type="Proteomes" id="UP000480684">
    <property type="component" value="Unassembled WGS sequence"/>
</dbReference>
<accession>A0A7C9V146</accession>
<dbReference type="Gene3D" id="3.10.490.10">
    <property type="entry name" value="Gamma-glutamyl cyclotransferase-like"/>
    <property type="match status" value="1"/>
</dbReference>
<evidence type="ECO:0000259" key="4">
    <source>
        <dbReference type="Pfam" id="PF06094"/>
    </source>
</evidence>
<evidence type="ECO:0000256" key="1">
    <source>
        <dbReference type="ARBA" id="ARBA00022679"/>
    </source>
</evidence>
<reference evidence="5 6" key="1">
    <citation type="submission" date="2020-02" db="EMBL/GenBank/DDBJ databases">
        <authorList>
            <person name="Dziuba M."/>
            <person name="Kuznetsov B."/>
            <person name="Mardanov A."/>
            <person name="Ravin N."/>
            <person name="Grouzdev D."/>
        </authorList>
    </citation>
    <scope>NUCLEOTIDE SEQUENCE [LARGE SCALE GENOMIC DNA]</scope>
    <source>
        <strain evidence="5 6">SpK</strain>
    </source>
</reference>
<name>A0A7C9V146_9PROT</name>
<dbReference type="CDD" id="cd06661">
    <property type="entry name" value="GGCT_like"/>
    <property type="match status" value="1"/>
</dbReference>
<evidence type="ECO:0000256" key="3">
    <source>
        <dbReference type="SAM" id="MobiDB-lite"/>
    </source>
</evidence>
<dbReference type="PANTHER" id="PTHR31544:SF2">
    <property type="entry name" value="AIG2-LIKE PROTEIN D"/>
    <property type="match status" value="1"/>
</dbReference>
<dbReference type="InterPro" id="IPR045038">
    <property type="entry name" value="AIG2-like"/>
</dbReference>
<protein>
    <recommendedName>
        <fullName evidence="2">Putative gamma-glutamylcyclotransferase</fullName>
    </recommendedName>
</protein>
<dbReference type="InterPro" id="IPR013024">
    <property type="entry name" value="GGCT-like"/>
</dbReference>
<dbReference type="InterPro" id="IPR009288">
    <property type="entry name" value="AIG2-like_dom"/>
</dbReference>
<keyword evidence="6" id="KW-1185">Reference proteome</keyword>